<reference evidence="1" key="1">
    <citation type="submission" date="2018-05" db="EMBL/GenBank/DDBJ databases">
        <authorList>
            <person name="Lanie J.A."/>
            <person name="Ng W.-L."/>
            <person name="Kazmierczak K.M."/>
            <person name="Andrzejewski T.M."/>
            <person name="Davidsen T.M."/>
            <person name="Wayne K.J."/>
            <person name="Tettelin H."/>
            <person name="Glass J.I."/>
            <person name="Rusch D."/>
            <person name="Podicherti R."/>
            <person name="Tsui H.-C.T."/>
            <person name="Winkler M.E."/>
        </authorList>
    </citation>
    <scope>NUCLEOTIDE SEQUENCE</scope>
</reference>
<gene>
    <name evidence="1" type="ORF">METZ01_LOCUS344803</name>
</gene>
<dbReference type="AlphaFoldDB" id="A0A382R2G0"/>
<proteinExistence type="predicted"/>
<protein>
    <submittedName>
        <fullName evidence="1">Uncharacterized protein</fullName>
    </submittedName>
</protein>
<evidence type="ECO:0000313" key="1">
    <source>
        <dbReference type="EMBL" id="SVC91949.1"/>
    </source>
</evidence>
<dbReference type="EMBL" id="UINC01118673">
    <property type="protein sequence ID" value="SVC91949.1"/>
    <property type="molecule type" value="Genomic_DNA"/>
</dbReference>
<feature type="non-terminal residue" evidence="1">
    <location>
        <position position="171"/>
    </location>
</feature>
<sequence length="171" mass="19066">MGTTLEDASKNAAVNALTNVVGTFIDSQTLISKKTEISAGIVEKVKNISRDIKSYSQGSISYFEVLEAEEVNGIYRVTARVDVIVEDFKSYIKKYALGQQDISVGLFANMATDKDQLEEKYNLLVDNIIEPMATGQVYDIEISPPVSFNDWPFKLSRFFWSSASKSNVEIL</sequence>
<name>A0A382R2G0_9ZZZZ</name>
<accession>A0A382R2G0</accession>
<organism evidence="1">
    <name type="scientific">marine metagenome</name>
    <dbReference type="NCBI Taxonomy" id="408172"/>
    <lineage>
        <taxon>unclassified sequences</taxon>
        <taxon>metagenomes</taxon>
        <taxon>ecological metagenomes</taxon>
    </lineage>
</organism>